<feature type="transmembrane region" description="Helical" evidence="11">
    <location>
        <begin position="203"/>
        <end position="226"/>
    </location>
</feature>
<dbReference type="CDD" id="cd00310">
    <property type="entry name" value="ATP-synt_Fo_a_6"/>
    <property type="match status" value="1"/>
</dbReference>
<keyword evidence="4 11" id="KW-0138">CF(0)</keyword>
<evidence type="ECO:0000256" key="5">
    <source>
        <dbReference type="ARBA" id="ARBA00022692"/>
    </source>
</evidence>
<feature type="transmembrane region" description="Helical" evidence="11">
    <location>
        <begin position="233"/>
        <end position="255"/>
    </location>
</feature>
<dbReference type="PANTHER" id="PTHR42823:SF3">
    <property type="entry name" value="ATP SYNTHASE SUBUNIT A, CHLOROPLASTIC"/>
    <property type="match status" value="1"/>
</dbReference>
<keyword evidence="10 11" id="KW-0066">ATP synthesis</keyword>
<evidence type="ECO:0000256" key="1">
    <source>
        <dbReference type="ARBA" id="ARBA00004141"/>
    </source>
</evidence>
<dbReference type="GO" id="GO:0046933">
    <property type="term" value="F:proton-transporting ATP synthase activity, rotational mechanism"/>
    <property type="evidence" value="ECO:0007669"/>
    <property type="project" value="UniProtKB-UniRule"/>
</dbReference>
<dbReference type="PROSITE" id="PS00449">
    <property type="entry name" value="ATPASE_A"/>
    <property type="match status" value="1"/>
</dbReference>
<comment type="similarity">
    <text evidence="2 11">Belongs to the ATPase A chain family.</text>
</comment>
<dbReference type="STRING" id="1802206.A3D35_02850"/>
<dbReference type="HAMAP" id="MF_01393">
    <property type="entry name" value="ATP_synth_a_bact"/>
    <property type="match status" value="1"/>
</dbReference>
<evidence type="ECO:0000256" key="3">
    <source>
        <dbReference type="ARBA" id="ARBA00022448"/>
    </source>
</evidence>
<dbReference type="GO" id="GO:0042777">
    <property type="term" value="P:proton motive force-driven plasma membrane ATP synthesis"/>
    <property type="evidence" value="ECO:0007669"/>
    <property type="project" value="TreeGrafter"/>
</dbReference>
<keyword evidence="3 11" id="KW-0813">Transport</keyword>
<dbReference type="Proteomes" id="UP000176421">
    <property type="component" value="Unassembled WGS sequence"/>
</dbReference>
<keyword evidence="8 11" id="KW-0406">Ion transport</keyword>
<keyword evidence="11" id="KW-1003">Cell membrane</keyword>
<dbReference type="GO" id="GO:0045259">
    <property type="term" value="C:proton-transporting ATP synthase complex"/>
    <property type="evidence" value="ECO:0007669"/>
    <property type="project" value="UniProtKB-KW"/>
</dbReference>
<dbReference type="EMBL" id="MHOS01000043">
    <property type="protein sequence ID" value="OGZ67136.1"/>
    <property type="molecule type" value="Genomic_DNA"/>
</dbReference>
<dbReference type="PANTHER" id="PTHR42823">
    <property type="entry name" value="ATP SYNTHASE SUBUNIT A, CHLOROPLASTIC"/>
    <property type="match status" value="1"/>
</dbReference>
<evidence type="ECO:0000313" key="12">
    <source>
        <dbReference type="EMBL" id="OGZ67136.1"/>
    </source>
</evidence>
<keyword evidence="6 11" id="KW-0375">Hydrogen ion transport</keyword>
<evidence type="ECO:0000256" key="6">
    <source>
        <dbReference type="ARBA" id="ARBA00022781"/>
    </source>
</evidence>
<feature type="transmembrane region" description="Helical" evidence="11">
    <location>
        <begin position="86"/>
        <end position="110"/>
    </location>
</feature>
<evidence type="ECO:0000256" key="8">
    <source>
        <dbReference type="ARBA" id="ARBA00023065"/>
    </source>
</evidence>
<dbReference type="InterPro" id="IPR000568">
    <property type="entry name" value="ATP_synth_F0_asu"/>
</dbReference>
<evidence type="ECO:0000256" key="9">
    <source>
        <dbReference type="ARBA" id="ARBA00023136"/>
    </source>
</evidence>
<feature type="transmembrane region" description="Helical" evidence="11">
    <location>
        <begin position="29"/>
        <end position="48"/>
    </location>
</feature>
<dbReference type="Gene3D" id="1.20.120.220">
    <property type="entry name" value="ATP synthase, F0 complex, subunit A"/>
    <property type="match status" value="1"/>
</dbReference>
<evidence type="ECO:0000256" key="2">
    <source>
        <dbReference type="ARBA" id="ARBA00006810"/>
    </source>
</evidence>
<evidence type="ECO:0000256" key="10">
    <source>
        <dbReference type="ARBA" id="ARBA00023310"/>
    </source>
</evidence>
<dbReference type="InterPro" id="IPR035908">
    <property type="entry name" value="F0_ATP_A_sf"/>
</dbReference>
<evidence type="ECO:0000313" key="13">
    <source>
        <dbReference type="Proteomes" id="UP000176421"/>
    </source>
</evidence>
<comment type="subcellular location">
    <subcellularLocation>
        <location evidence="11">Cell membrane</location>
        <topology evidence="11">Multi-pass membrane protein</topology>
    </subcellularLocation>
    <subcellularLocation>
        <location evidence="1">Membrane</location>
        <topology evidence="1">Multi-pass membrane protein</topology>
    </subcellularLocation>
</comment>
<keyword evidence="7 11" id="KW-1133">Transmembrane helix</keyword>
<organism evidence="12 13">
    <name type="scientific">Candidatus Staskawiczbacteria bacterium RIFCSPHIGHO2_02_FULL_34_9</name>
    <dbReference type="NCBI Taxonomy" id="1802206"/>
    <lineage>
        <taxon>Bacteria</taxon>
        <taxon>Candidatus Staskawicziibacteriota</taxon>
    </lineage>
</organism>
<comment type="function">
    <text evidence="11">Key component of the proton channel; it plays a direct role in the translocation of protons across the membrane.</text>
</comment>
<accession>A0A1G2HX68</accession>
<dbReference type="InterPro" id="IPR045082">
    <property type="entry name" value="ATP_syn_F0_a_bact/chloroplast"/>
</dbReference>
<comment type="caution">
    <text evidence="12">The sequence shown here is derived from an EMBL/GenBank/DDBJ whole genome shotgun (WGS) entry which is preliminary data.</text>
</comment>
<dbReference type="AlphaFoldDB" id="A0A1G2HX68"/>
<feature type="transmembrane region" description="Helical" evidence="11">
    <location>
        <begin position="176"/>
        <end position="197"/>
    </location>
</feature>
<dbReference type="GO" id="GO:0005886">
    <property type="term" value="C:plasma membrane"/>
    <property type="evidence" value="ECO:0007669"/>
    <property type="project" value="UniProtKB-SubCell"/>
</dbReference>
<dbReference type="SUPFAM" id="SSF81336">
    <property type="entry name" value="F1F0 ATP synthase subunit A"/>
    <property type="match status" value="1"/>
</dbReference>
<reference evidence="12 13" key="1">
    <citation type="journal article" date="2016" name="Nat. Commun.">
        <title>Thousands of microbial genomes shed light on interconnected biogeochemical processes in an aquifer system.</title>
        <authorList>
            <person name="Anantharaman K."/>
            <person name="Brown C.T."/>
            <person name="Hug L.A."/>
            <person name="Sharon I."/>
            <person name="Castelle C.J."/>
            <person name="Probst A.J."/>
            <person name="Thomas B.C."/>
            <person name="Singh A."/>
            <person name="Wilkins M.J."/>
            <person name="Karaoz U."/>
            <person name="Brodie E.L."/>
            <person name="Williams K.H."/>
            <person name="Hubbard S.S."/>
            <person name="Banfield J.F."/>
        </authorList>
    </citation>
    <scope>NUCLEOTIDE SEQUENCE [LARGE SCALE GENOMIC DNA]</scope>
</reference>
<sequence>MNFIGIQRDIDPVNSQTIFNIGSFPINNTTLAILLLLILIVISYALFFRRLSLRPGKTQVLVEMIYEQIYSFLLQIVSSKKKANSLITIIGSLFIFILLSNLFAIIPIIGSITFNGKPIFRSPTADFSTTFALALGSMIIIHIISIKEFGVFGYLGRFIKLKEVYNGFRRGITDGLISMVDFFIGLLDIFSEFAKLFSVSLRLFGNIYAAGLVLGTVIMGISAYVLPAIFIGLGLLFGFVQAVVFSALITIFYILSLPESSLEEIEHEGEIII</sequence>
<feature type="transmembrane region" description="Helical" evidence="11">
    <location>
        <begin position="130"/>
        <end position="155"/>
    </location>
</feature>
<keyword evidence="9 11" id="KW-0472">Membrane</keyword>
<protein>
    <recommendedName>
        <fullName evidence="11">ATP synthase subunit a</fullName>
    </recommendedName>
    <alternativeName>
        <fullName evidence="11">ATP synthase F0 sector subunit a</fullName>
    </alternativeName>
    <alternativeName>
        <fullName evidence="11">F-ATPase subunit 6</fullName>
    </alternativeName>
</protein>
<gene>
    <name evidence="11" type="primary">atpB</name>
    <name evidence="12" type="ORF">A3D35_02850</name>
</gene>
<proteinExistence type="inferred from homology"/>
<evidence type="ECO:0000256" key="7">
    <source>
        <dbReference type="ARBA" id="ARBA00022989"/>
    </source>
</evidence>
<dbReference type="Pfam" id="PF00119">
    <property type="entry name" value="ATP-synt_A"/>
    <property type="match status" value="1"/>
</dbReference>
<evidence type="ECO:0000256" key="11">
    <source>
        <dbReference type="HAMAP-Rule" id="MF_01393"/>
    </source>
</evidence>
<dbReference type="InterPro" id="IPR023011">
    <property type="entry name" value="ATP_synth_F0_asu_AS"/>
</dbReference>
<name>A0A1G2HX68_9BACT</name>
<keyword evidence="5 11" id="KW-0812">Transmembrane</keyword>
<evidence type="ECO:0000256" key="4">
    <source>
        <dbReference type="ARBA" id="ARBA00022547"/>
    </source>
</evidence>